<dbReference type="KEGG" id="npv:OHM77_09375"/>
<protein>
    <submittedName>
        <fullName evidence="1">Uncharacterized protein</fullName>
    </submittedName>
</protein>
<dbReference type="AlphaFoldDB" id="A0AA49FJZ5"/>
<gene>
    <name evidence="1" type="ORF">OHM77_09375</name>
</gene>
<reference evidence="1" key="1">
    <citation type="journal article" date="2023" name="Nat. Microbiol.">
        <title>Enrichment and characterization of a nitric oxide-reducing microbial community in a continuous bioreactor.</title>
        <authorList>
            <person name="Garrido-Amador P."/>
            <person name="Stortenbeker N."/>
            <person name="Wessels H.J.C.T."/>
            <person name="Speth D.R."/>
            <person name="Garcia-Heredia I."/>
            <person name="Kartal B."/>
        </authorList>
    </citation>
    <scope>NUCLEOTIDE SEQUENCE</scope>
    <source>
        <strain evidence="1">MAG1</strain>
    </source>
</reference>
<dbReference type="EMBL" id="CP107246">
    <property type="protein sequence ID" value="WIM04908.1"/>
    <property type="molecule type" value="Genomic_DNA"/>
</dbReference>
<dbReference type="Proteomes" id="UP001234916">
    <property type="component" value="Chromosome"/>
</dbReference>
<sequence length="545" mass="60306">MALAMPPTSADQPPAFTSVGECRAWLEGTPLSNTIQAQALLLRQLNLLNRFHLPAAERLAILELLREPLISVQEESIRKFAGKPLPLTPPEQAAFDSCRTLWHALTGGYLRCLESCLAGDAVIRPRAAQVIERALATLAASQLDAYRGGRQPDADHWQVVHQLYATAEQIAVTEQAVEDVPRLGRNRGNPRSAYVETLLLHAASPYELPLRQLAWVARWANRFAMKVAVLAAPPTPSTQAIPLCVDLSADEPASYRPRAGESARWLETAGLRRSLKKRLVLLEQGKTPAELHLGEDCLQPACDHLLKQVYLRWCKGGAVRCHERRPVGGGCAFICGVEAAHYYLSERKPFRQPGHADMDMLRREREEIATFGRVSTRHQDDFSRQQGYRLEEWRLEEEWRMHDESATGLHATRPLKQAGARVGAGLLAAVRPGDAQGLLLGCVRWAMVGKGEILHAGIHIFPGRPEPVAIRNTGLAAVNEKYHQAFLLPAIAALDEPASVIIPSGWFKLGRVLEVFTDQGRQIRLTRLVDRGGDFDRAFYEAAGG</sequence>
<proteinExistence type="predicted"/>
<accession>A0AA49FJZ5</accession>
<evidence type="ECO:0000313" key="1">
    <source>
        <dbReference type="EMBL" id="WIM04908.1"/>
    </source>
</evidence>
<organism evidence="1">
    <name type="scientific">Candidatus Nitricoxidivorans perseverans</name>
    <dbReference type="NCBI Taxonomy" id="2975601"/>
    <lineage>
        <taxon>Bacteria</taxon>
        <taxon>Pseudomonadati</taxon>
        <taxon>Pseudomonadota</taxon>
        <taxon>Betaproteobacteria</taxon>
        <taxon>Nitrosomonadales</taxon>
        <taxon>Sterolibacteriaceae</taxon>
        <taxon>Candidatus Nitricoxidivorans</taxon>
    </lineage>
</organism>
<name>A0AA49FJZ5_9PROT</name>